<dbReference type="Pfam" id="PF01522">
    <property type="entry name" value="Polysacc_deac_1"/>
    <property type="match status" value="1"/>
</dbReference>
<dbReference type="GO" id="GO:0016810">
    <property type="term" value="F:hydrolase activity, acting on carbon-nitrogen (but not peptide) bonds"/>
    <property type="evidence" value="ECO:0007669"/>
    <property type="project" value="InterPro"/>
</dbReference>
<accession>A0AAX3LWF1</accession>
<proteinExistence type="predicted"/>
<evidence type="ECO:0000313" key="4">
    <source>
        <dbReference type="Proteomes" id="UP001220509"/>
    </source>
</evidence>
<dbReference type="Proteomes" id="UP001220509">
    <property type="component" value="Chromosome"/>
</dbReference>
<dbReference type="PANTHER" id="PTHR10587:SF125">
    <property type="entry name" value="POLYSACCHARIDE DEACETYLASE YHEN-RELATED"/>
    <property type="match status" value="1"/>
</dbReference>
<keyword evidence="4" id="KW-1185">Reference proteome</keyword>
<dbReference type="GO" id="GO:0005975">
    <property type="term" value="P:carbohydrate metabolic process"/>
    <property type="evidence" value="ECO:0007669"/>
    <property type="project" value="InterPro"/>
</dbReference>
<dbReference type="KEGG" id="pka:PQ456_13515"/>
<dbReference type="CDD" id="cd10944">
    <property type="entry name" value="CE4_SmPgdA_like"/>
    <property type="match status" value="1"/>
</dbReference>
<evidence type="ECO:0000313" key="3">
    <source>
        <dbReference type="EMBL" id="WCT54221.1"/>
    </source>
</evidence>
<dbReference type="RefSeq" id="WP_273612763.1">
    <property type="nucleotide sequence ID" value="NZ_CP117416.1"/>
</dbReference>
<dbReference type="PANTHER" id="PTHR10587">
    <property type="entry name" value="GLYCOSYL TRANSFERASE-RELATED"/>
    <property type="match status" value="1"/>
</dbReference>
<protein>
    <submittedName>
        <fullName evidence="3">Polysaccharide deacetylase</fullName>
    </submittedName>
</protein>
<dbReference type="AlphaFoldDB" id="A0AAX3LWF1"/>
<dbReference type="PROSITE" id="PS51677">
    <property type="entry name" value="NODB"/>
    <property type="match status" value="1"/>
</dbReference>
<dbReference type="InterPro" id="IPR011330">
    <property type="entry name" value="Glyco_hydro/deAcase_b/a-brl"/>
</dbReference>
<feature type="chain" id="PRO_5043365526" evidence="1">
    <location>
        <begin position="23"/>
        <end position="253"/>
    </location>
</feature>
<keyword evidence="1" id="KW-0732">Signal</keyword>
<gene>
    <name evidence="3" type="ORF">PQ456_13515</name>
</gene>
<dbReference type="InterPro" id="IPR050248">
    <property type="entry name" value="Polysacc_deacetylase_ArnD"/>
</dbReference>
<sequence>MSRYQKWMLVTILIGLLIPQFATQTVVASAHTSKNATKSQSTTRSEKAEKVIYLTFDDGPTAHTMQLLDILDKYDAKATFFMLGPHMEQYQTATKRIVKEGNGLGLHGVTHVVKKFYNSPFSAYKEMRDANESLYEVAGVRTSLVRTPYGSKPYMKQGYRDVMLNQGGFHLWDWNVDSLDWKYKKDHQRVYKNIMSQVNSVEKRGTAPVVLMHDQPATLKVLPLVLETLKKDGYTFKILSKQNHPVNFWNDER</sequence>
<evidence type="ECO:0000256" key="1">
    <source>
        <dbReference type="SAM" id="SignalP"/>
    </source>
</evidence>
<dbReference type="SUPFAM" id="SSF88713">
    <property type="entry name" value="Glycoside hydrolase/deacetylase"/>
    <property type="match status" value="1"/>
</dbReference>
<feature type="domain" description="NodB homology" evidence="2">
    <location>
        <begin position="50"/>
        <end position="237"/>
    </location>
</feature>
<dbReference type="Gene3D" id="3.20.20.370">
    <property type="entry name" value="Glycoside hydrolase/deacetylase"/>
    <property type="match status" value="1"/>
</dbReference>
<evidence type="ECO:0000259" key="2">
    <source>
        <dbReference type="PROSITE" id="PS51677"/>
    </source>
</evidence>
<feature type="signal peptide" evidence="1">
    <location>
        <begin position="1"/>
        <end position="22"/>
    </location>
</feature>
<reference evidence="3 4" key="1">
    <citation type="submission" date="2023-02" db="EMBL/GenBank/DDBJ databases">
        <title>Genome sequence of Paenibacillus kyungheensis KACC 18744.</title>
        <authorList>
            <person name="Kim S."/>
            <person name="Heo J."/>
            <person name="Kwon S.-W."/>
        </authorList>
    </citation>
    <scope>NUCLEOTIDE SEQUENCE [LARGE SCALE GENOMIC DNA]</scope>
    <source>
        <strain evidence="3 4">KACC 18744</strain>
    </source>
</reference>
<organism evidence="3 4">
    <name type="scientific">Paenibacillus kyungheensis</name>
    <dbReference type="NCBI Taxonomy" id="1452732"/>
    <lineage>
        <taxon>Bacteria</taxon>
        <taxon>Bacillati</taxon>
        <taxon>Bacillota</taxon>
        <taxon>Bacilli</taxon>
        <taxon>Bacillales</taxon>
        <taxon>Paenibacillaceae</taxon>
        <taxon>Paenibacillus</taxon>
    </lineage>
</organism>
<name>A0AAX3LWF1_9BACL</name>
<dbReference type="InterPro" id="IPR002509">
    <property type="entry name" value="NODB_dom"/>
</dbReference>
<dbReference type="EMBL" id="CP117416">
    <property type="protein sequence ID" value="WCT54221.1"/>
    <property type="molecule type" value="Genomic_DNA"/>
</dbReference>